<accession>A0A1B2HTX7</accession>
<gene>
    <name evidence="10" type="ORF">BBK82_39635</name>
</gene>
<keyword evidence="3" id="KW-1003">Cell membrane</keyword>
<dbReference type="Gene3D" id="1.10.3720.10">
    <property type="entry name" value="MetI-like"/>
    <property type="match status" value="1"/>
</dbReference>
<feature type="transmembrane region" description="Helical" evidence="7">
    <location>
        <begin position="289"/>
        <end position="310"/>
    </location>
</feature>
<dbReference type="GO" id="GO:0055085">
    <property type="term" value="P:transmembrane transport"/>
    <property type="evidence" value="ECO:0007669"/>
    <property type="project" value="InterPro"/>
</dbReference>
<evidence type="ECO:0000256" key="7">
    <source>
        <dbReference type="RuleBase" id="RU363032"/>
    </source>
</evidence>
<sequence length="325" mass="35040">MTLAIERTSGDTAVKPPAPQAVRRRRKNERPVWEEPPTPAGQAAKGITLGGVLLVMLVPLWIVVLTSLSTQGAVNRAGGLVVWPDGLTLETYRVMLSDSTVRTALLVSLGITLVGTAVSMVVSVLCAYGLSRSRSFGHRFLLSLLIVTMFVNGGLIPTFLVVTGLGGYGQLWSLILPSAVSVFNILILRAFYSSTSADLIEAARIDGAGEWRILWSIVLPTSRAVTAVMALFYGVGYWNSFFNVMLYMPTDSEKWPLQYVLYTYVSRGNGMPGSVNNGFGDALSLTAPLSLQMAVVVLTLVPLLVVYPFVQKHFRTGVLTGAIKG</sequence>
<dbReference type="KEGG" id="led:BBK82_39635"/>
<evidence type="ECO:0000256" key="5">
    <source>
        <dbReference type="ARBA" id="ARBA00022989"/>
    </source>
</evidence>
<dbReference type="STRING" id="1586287.BBK82_39635"/>
<dbReference type="OrthoDB" id="9810086at2"/>
<feature type="domain" description="ABC transmembrane type-1" evidence="9">
    <location>
        <begin position="105"/>
        <end position="304"/>
    </location>
</feature>
<comment type="similarity">
    <text evidence="7">Belongs to the binding-protein-dependent transport system permease family.</text>
</comment>
<evidence type="ECO:0000256" key="4">
    <source>
        <dbReference type="ARBA" id="ARBA00022692"/>
    </source>
</evidence>
<organism evidence="10 11">
    <name type="scientific">Lentzea guizhouensis</name>
    <dbReference type="NCBI Taxonomy" id="1586287"/>
    <lineage>
        <taxon>Bacteria</taxon>
        <taxon>Bacillati</taxon>
        <taxon>Actinomycetota</taxon>
        <taxon>Actinomycetes</taxon>
        <taxon>Pseudonocardiales</taxon>
        <taxon>Pseudonocardiaceae</taxon>
        <taxon>Lentzea</taxon>
    </lineage>
</organism>
<feature type="transmembrane region" description="Helical" evidence="7">
    <location>
        <begin position="140"/>
        <end position="165"/>
    </location>
</feature>
<feature type="region of interest" description="Disordered" evidence="8">
    <location>
        <begin position="1"/>
        <end position="39"/>
    </location>
</feature>
<dbReference type="PANTHER" id="PTHR43744">
    <property type="entry name" value="ABC TRANSPORTER PERMEASE PROTEIN MG189-RELATED-RELATED"/>
    <property type="match status" value="1"/>
</dbReference>
<evidence type="ECO:0000259" key="9">
    <source>
        <dbReference type="PROSITE" id="PS50928"/>
    </source>
</evidence>
<keyword evidence="5 7" id="KW-1133">Transmembrane helix</keyword>
<feature type="transmembrane region" description="Helical" evidence="7">
    <location>
        <begin position="213"/>
        <end position="238"/>
    </location>
</feature>
<proteinExistence type="inferred from homology"/>
<evidence type="ECO:0000256" key="6">
    <source>
        <dbReference type="ARBA" id="ARBA00023136"/>
    </source>
</evidence>
<dbReference type="RefSeq" id="WP_065919521.1">
    <property type="nucleotide sequence ID" value="NZ_CP016793.1"/>
</dbReference>
<feature type="transmembrane region" description="Helical" evidence="7">
    <location>
        <begin position="104"/>
        <end position="128"/>
    </location>
</feature>
<dbReference type="CDD" id="cd06261">
    <property type="entry name" value="TM_PBP2"/>
    <property type="match status" value="1"/>
</dbReference>
<reference evidence="10 11" key="1">
    <citation type="submission" date="2016-07" db="EMBL/GenBank/DDBJ databases">
        <title>Complete genome sequence of the Lentzea guizhouensis DHS C013.</title>
        <authorList>
            <person name="Cao C."/>
        </authorList>
    </citation>
    <scope>NUCLEOTIDE SEQUENCE [LARGE SCALE GENOMIC DNA]</scope>
    <source>
        <strain evidence="10 11">DHS C013</strain>
    </source>
</reference>
<evidence type="ECO:0000256" key="2">
    <source>
        <dbReference type="ARBA" id="ARBA00022448"/>
    </source>
</evidence>
<name>A0A1B2HTX7_9PSEU</name>
<evidence type="ECO:0000256" key="3">
    <source>
        <dbReference type="ARBA" id="ARBA00022475"/>
    </source>
</evidence>
<feature type="transmembrane region" description="Helical" evidence="7">
    <location>
        <begin position="47"/>
        <end position="68"/>
    </location>
</feature>
<dbReference type="Pfam" id="PF00528">
    <property type="entry name" value="BPD_transp_1"/>
    <property type="match status" value="1"/>
</dbReference>
<protein>
    <submittedName>
        <fullName evidence="10">ABC transporter permease</fullName>
    </submittedName>
</protein>
<dbReference type="InterPro" id="IPR000515">
    <property type="entry name" value="MetI-like"/>
</dbReference>
<dbReference type="SUPFAM" id="SSF161098">
    <property type="entry name" value="MetI-like"/>
    <property type="match status" value="1"/>
</dbReference>
<dbReference type="PANTHER" id="PTHR43744:SF9">
    <property type="entry name" value="POLYGALACTURONAN_RHAMNOGALACTURONAN TRANSPORT SYSTEM PERMEASE PROTEIN YTCP"/>
    <property type="match status" value="1"/>
</dbReference>
<dbReference type="AlphaFoldDB" id="A0A1B2HTX7"/>
<comment type="subcellular location">
    <subcellularLocation>
        <location evidence="1 7">Cell membrane</location>
        <topology evidence="1 7">Multi-pass membrane protein</topology>
    </subcellularLocation>
</comment>
<dbReference type="Proteomes" id="UP000093053">
    <property type="component" value="Chromosome"/>
</dbReference>
<evidence type="ECO:0000256" key="1">
    <source>
        <dbReference type="ARBA" id="ARBA00004651"/>
    </source>
</evidence>
<dbReference type="EMBL" id="CP016793">
    <property type="protein sequence ID" value="ANZ41184.1"/>
    <property type="molecule type" value="Genomic_DNA"/>
</dbReference>
<keyword evidence="4 7" id="KW-0812">Transmembrane</keyword>
<evidence type="ECO:0000313" key="11">
    <source>
        <dbReference type="Proteomes" id="UP000093053"/>
    </source>
</evidence>
<evidence type="ECO:0000256" key="8">
    <source>
        <dbReference type="SAM" id="MobiDB-lite"/>
    </source>
</evidence>
<dbReference type="PROSITE" id="PS50928">
    <property type="entry name" value="ABC_TM1"/>
    <property type="match status" value="1"/>
</dbReference>
<feature type="transmembrane region" description="Helical" evidence="7">
    <location>
        <begin position="171"/>
        <end position="192"/>
    </location>
</feature>
<keyword evidence="2 7" id="KW-0813">Transport</keyword>
<dbReference type="InterPro" id="IPR035906">
    <property type="entry name" value="MetI-like_sf"/>
</dbReference>
<keyword evidence="6 7" id="KW-0472">Membrane</keyword>
<dbReference type="GO" id="GO:0005886">
    <property type="term" value="C:plasma membrane"/>
    <property type="evidence" value="ECO:0007669"/>
    <property type="project" value="UniProtKB-SubCell"/>
</dbReference>
<keyword evidence="11" id="KW-1185">Reference proteome</keyword>
<evidence type="ECO:0000313" key="10">
    <source>
        <dbReference type="EMBL" id="ANZ41184.1"/>
    </source>
</evidence>